<dbReference type="InterPro" id="IPR023346">
    <property type="entry name" value="Lysozyme-like_dom_sf"/>
</dbReference>
<dbReference type="OrthoDB" id="5945995at2"/>
<comment type="caution">
    <text evidence="2">The sequence shown here is derived from an EMBL/GenBank/DDBJ whole genome shotgun (WGS) entry which is preliminary data.</text>
</comment>
<dbReference type="Gene3D" id="1.10.530.10">
    <property type="match status" value="1"/>
</dbReference>
<dbReference type="RefSeq" id="WP_064041769.1">
    <property type="nucleotide sequence ID" value="NZ_LUUJ01000106.1"/>
</dbReference>
<name>A0A177N4N9_9GAMM</name>
<dbReference type="SUPFAM" id="SSF53955">
    <property type="entry name" value="Lysozyme-like"/>
    <property type="match status" value="1"/>
</dbReference>
<dbReference type="EMBL" id="LUUJ01000106">
    <property type="protein sequence ID" value="OAI12815.1"/>
    <property type="molecule type" value="Genomic_DNA"/>
</dbReference>
<sequence length="217" mass="24439">MIIIRAVKQNQSTTFPGKRCLPCLVMVFLGLIGNFGMPGQPQAAEHSDVYPDFKLSSIPRAKLNNTVWWQIARRHQIDPYILYAVALVESRKNDEQHLVTPWPWAINNAGKSFIPINQKAAEALLNKMLAEGRHNVDVGMMQVNLRWHGHRVAKPEHLLDPMINLEIGAELLAKAIRSAPDNIHLGVGRYYSWKNVPAAVEYGQKVVALADQIRLLI</sequence>
<proteinExistence type="predicted"/>
<dbReference type="Pfam" id="PF01464">
    <property type="entry name" value="SLT"/>
    <property type="match status" value="1"/>
</dbReference>
<reference evidence="2 3" key="1">
    <citation type="submission" date="2016-03" db="EMBL/GenBank/DDBJ databases">
        <authorList>
            <person name="Ploux O."/>
        </authorList>
    </citation>
    <scope>NUCLEOTIDE SEQUENCE [LARGE SCALE GENOMIC DNA]</scope>
    <source>
        <strain evidence="2 3">R-45378</strain>
    </source>
</reference>
<feature type="domain" description="Transglycosylase SLT" evidence="1">
    <location>
        <begin position="69"/>
        <end position="183"/>
    </location>
</feature>
<dbReference type="InterPro" id="IPR008258">
    <property type="entry name" value="Transglycosylase_SLT_dom_1"/>
</dbReference>
<dbReference type="AlphaFoldDB" id="A0A177N4N9"/>
<evidence type="ECO:0000313" key="2">
    <source>
        <dbReference type="EMBL" id="OAI12815.1"/>
    </source>
</evidence>
<evidence type="ECO:0000259" key="1">
    <source>
        <dbReference type="Pfam" id="PF01464"/>
    </source>
</evidence>
<evidence type="ECO:0000313" key="3">
    <source>
        <dbReference type="Proteomes" id="UP000077857"/>
    </source>
</evidence>
<protein>
    <submittedName>
        <fullName evidence="2">Transglycosylase</fullName>
    </submittedName>
</protein>
<organism evidence="2 3">
    <name type="scientific">Methylomonas koyamae</name>
    <dbReference type="NCBI Taxonomy" id="702114"/>
    <lineage>
        <taxon>Bacteria</taxon>
        <taxon>Pseudomonadati</taxon>
        <taxon>Pseudomonadota</taxon>
        <taxon>Gammaproteobacteria</taxon>
        <taxon>Methylococcales</taxon>
        <taxon>Methylococcaceae</taxon>
        <taxon>Methylomonas</taxon>
    </lineage>
</organism>
<dbReference type="Proteomes" id="UP000077857">
    <property type="component" value="Unassembled WGS sequence"/>
</dbReference>
<accession>A0A177N4N9</accession>
<gene>
    <name evidence="2" type="ORF">A1507_18615</name>
</gene>